<sequence length="239" mass="26964">MIVDPAVLAVTFPHNRKLHFWAKNSLFANKYTRPILVGGGVVPVDRATKNNKALFAATLEAALEYASQITQQDNTEESNSDDDIVIIKKRNERQIIIIPYGSPIQIDPYLKDFSLDNRVTVKALTKRIESEIEKLTINASNWEISNAASMTRMLYFSDDKRVPLEDYVKVTQRLLSALSGGRGSKSSDMIENLVATRRLCLDNLRKVSEDYRSKSDDLRLALEISEREQLSDGLDKKSA</sequence>
<dbReference type="AlphaFoldDB" id="A0A9N9HDW5"/>
<evidence type="ECO:0000313" key="2">
    <source>
        <dbReference type="Proteomes" id="UP000789396"/>
    </source>
</evidence>
<dbReference type="InterPro" id="IPR052744">
    <property type="entry name" value="GPAT/DAPAT"/>
</dbReference>
<dbReference type="GO" id="GO:0008654">
    <property type="term" value="P:phospholipid biosynthetic process"/>
    <property type="evidence" value="ECO:0007669"/>
    <property type="project" value="TreeGrafter"/>
</dbReference>
<comment type="caution">
    <text evidence="1">The sequence shown here is derived from an EMBL/GenBank/DDBJ whole genome shotgun (WGS) entry which is preliminary data.</text>
</comment>
<dbReference type="PANTHER" id="PTHR31605">
    <property type="entry name" value="GLYCEROL-3-PHOSPHATE O-ACYLTRANSFERASE 1"/>
    <property type="match status" value="1"/>
</dbReference>
<dbReference type="OrthoDB" id="5567124at2759"/>
<dbReference type="PANTHER" id="PTHR31605:SF0">
    <property type="entry name" value="GLYCEROL-3-PHOSPHATE O-ACYLTRANSFERASE 1"/>
    <property type="match status" value="1"/>
</dbReference>
<proteinExistence type="predicted"/>
<organism evidence="1 2">
    <name type="scientific">Racocetra fulgida</name>
    <dbReference type="NCBI Taxonomy" id="60492"/>
    <lineage>
        <taxon>Eukaryota</taxon>
        <taxon>Fungi</taxon>
        <taxon>Fungi incertae sedis</taxon>
        <taxon>Mucoromycota</taxon>
        <taxon>Glomeromycotina</taxon>
        <taxon>Glomeromycetes</taxon>
        <taxon>Diversisporales</taxon>
        <taxon>Gigasporaceae</taxon>
        <taxon>Racocetra</taxon>
    </lineage>
</organism>
<dbReference type="SUPFAM" id="SSF69593">
    <property type="entry name" value="Glycerol-3-phosphate (1)-acyltransferase"/>
    <property type="match status" value="1"/>
</dbReference>
<accession>A0A9N9HDW5</accession>
<keyword evidence="2" id="KW-1185">Reference proteome</keyword>
<protein>
    <submittedName>
        <fullName evidence="1">11292_t:CDS:1</fullName>
    </submittedName>
</protein>
<reference evidence="1" key="1">
    <citation type="submission" date="2021-06" db="EMBL/GenBank/DDBJ databases">
        <authorList>
            <person name="Kallberg Y."/>
            <person name="Tangrot J."/>
            <person name="Rosling A."/>
        </authorList>
    </citation>
    <scope>NUCLEOTIDE SEQUENCE</scope>
    <source>
        <strain evidence="1">IN212</strain>
    </source>
</reference>
<gene>
    <name evidence="1" type="ORF">RFULGI_LOCUS9053</name>
</gene>
<evidence type="ECO:0000313" key="1">
    <source>
        <dbReference type="EMBL" id="CAG8666489.1"/>
    </source>
</evidence>
<dbReference type="GO" id="GO:0016287">
    <property type="term" value="F:glycerone-phosphate O-acyltransferase activity"/>
    <property type="evidence" value="ECO:0007669"/>
    <property type="project" value="TreeGrafter"/>
</dbReference>
<name>A0A9N9HDW5_9GLOM</name>
<dbReference type="Proteomes" id="UP000789396">
    <property type="component" value="Unassembled WGS sequence"/>
</dbReference>
<dbReference type="EMBL" id="CAJVPZ010015491">
    <property type="protein sequence ID" value="CAG8666489.1"/>
    <property type="molecule type" value="Genomic_DNA"/>
</dbReference>
<dbReference type="GO" id="GO:0004366">
    <property type="term" value="F:glycerol-3-phosphate O-acyltransferase activity"/>
    <property type="evidence" value="ECO:0007669"/>
    <property type="project" value="TreeGrafter"/>
</dbReference>